<accession>A0A4C1Z3R0</accession>
<organism evidence="1 2">
    <name type="scientific">Eumeta variegata</name>
    <name type="common">Bagworm moth</name>
    <name type="synonym">Eumeta japonica</name>
    <dbReference type="NCBI Taxonomy" id="151549"/>
    <lineage>
        <taxon>Eukaryota</taxon>
        <taxon>Metazoa</taxon>
        <taxon>Ecdysozoa</taxon>
        <taxon>Arthropoda</taxon>
        <taxon>Hexapoda</taxon>
        <taxon>Insecta</taxon>
        <taxon>Pterygota</taxon>
        <taxon>Neoptera</taxon>
        <taxon>Endopterygota</taxon>
        <taxon>Lepidoptera</taxon>
        <taxon>Glossata</taxon>
        <taxon>Ditrysia</taxon>
        <taxon>Tineoidea</taxon>
        <taxon>Psychidae</taxon>
        <taxon>Oiketicinae</taxon>
        <taxon>Eumeta</taxon>
    </lineage>
</organism>
<keyword evidence="2" id="KW-1185">Reference proteome</keyword>
<reference evidence="1 2" key="1">
    <citation type="journal article" date="2019" name="Commun. Biol.">
        <title>The bagworm genome reveals a unique fibroin gene that provides high tensile strength.</title>
        <authorList>
            <person name="Kono N."/>
            <person name="Nakamura H."/>
            <person name="Ohtoshi R."/>
            <person name="Tomita M."/>
            <person name="Numata K."/>
            <person name="Arakawa K."/>
        </authorList>
    </citation>
    <scope>NUCLEOTIDE SEQUENCE [LARGE SCALE GENOMIC DNA]</scope>
</reference>
<protein>
    <submittedName>
        <fullName evidence="1">Uncharacterized protein</fullName>
    </submittedName>
</protein>
<proteinExistence type="predicted"/>
<gene>
    <name evidence="1" type="ORF">EVAR_61461_1</name>
</gene>
<dbReference type="AlphaFoldDB" id="A0A4C1Z3R0"/>
<name>A0A4C1Z3R0_EUMVA</name>
<dbReference type="Proteomes" id="UP000299102">
    <property type="component" value="Unassembled WGS sequence"/>
</dbReference>
<dbReference type="EMBL" id="BGZK01001502">
    <property type="protein sequence ID" value="GBP81255.1"/>
    <property type="molecule type" value="Genomic_DNA"/>
</dbReference>
<sequence length="136" mass="15144">MTGMESWKGLKIESWAGIVIEKQSPISKLFDTEGSFDILLETQIPIAVDKYYGPRATDVEIAYVLDFMADFRRGSGRMLSALTSHSIYGRYRPYVRLSPRPGVDTAQGGACSGEVFNWTTLSKHVASSRRLVYGDV</sequence>
<evidence type="ECO:0000313" key="1">
    <source>
        <dbReference type="EMBL" id="GBP81255.1"/>
    </source>
</evidence>
<comment type="caution">
    <text evidence="1">The sequence shown here is derived from an EMBL/GenBank/DDBJ whole genome shotgun (WGS) entry which is preliminary data.</text>
</comment>
<evidence type="ECO:0000313" key="2">
    <source>
        <dbReference type="Proteomes" id="UP000299102"/>
    </source>
</evidence>